<dbReference type="Proteomes" id="UP001141327">
    <property type="component" value="Unassembled WGS sequence"/>
</dbReference>
<dbReference type="SUPFAM" id="SSF57850">
    <property type="entry name" value="RING/U-box"/>
    <property type="match status" value="1"/>
</dbReference>
<dbReference type="SUPFAM" id="SSF48371">
    <property type="entry name" value="ARM repeat"/>
    <property type="match status" value="2"/>
</dbReference>
<sequence length="657" mass="68560">MGEPPRGIDPKVICPICKKVLKSPVSFPCKHLCCRDCMEDRIRENPSSSRECCLACGQAGPATPANEVSELIAHMSIHCSTPGCEWIGPVSEVDHHEQTCAHRANNFPAYLTHLGEIDTIFDVAKDPAFLVRLMTHQPVIASPVLSTLLLKTVADQCAHSAPNQAAFAKMAEATATALVGMLTQLGHVPLLPDHFRVLSALSLHPDIRAALCRAGVVPLYTRMYARATEDGAPALMQAAWMGLTNLAALSPENQKALGQAAGVAASLARALGDQAITTGQPKAFEQLLWALANLTAEYPPNRASFASAGLAEPLVRALGLPALRGSAPLDQHAYRLLGNLAEDAAVREQLGRAHVMDALKEPVRAVACGRKVGPALFRALGHLVAKSPANQRAFLEAGLAPVYVGLLADPAVVGAPATVLQALKWLVLLSEQAPGRAALLEAGLAPALAQVLGGCPLGTASTAGESFWALANLLFHPEYRAALVVGAGAAPALLRLVVDTPPVLANPKVAPHALRVLVNATNDGPNQEAFGRCGAGAALARLLQNPAVMGQAGSAELVLGLTANLTESAPLQEALGQSGLIPLLVGWLGHPLVAGSPDLAEQATLALEHLALCPANIPRLETHRGAVAGALAAIERNPRCPAGMKRRLVAIRRLVGL</sequence>
<organism evidence="6 7">
    <name type="scientific">Paratrimastix pyriformis</name>
    <dbReference type="NCBI Taxonomy" id="342808"/>
    <lineage>
        <taxon>Eukaryota</taxon>
        <taxon>Metamonada</taxon>
        <taxon>Preaxostyla</taxon>
        <taxon>Paratrimastigidae</taxon>
        <taxon>Paratrimastix</taxon>
    </lineage>
</organism>
<proteinExistence type="predicted"/>
<reference evidence="6" key="1">
    <citation type="journal article" date="2022" name="bioRxiv">
        <title>Genomics of Preaxostyla Flagellates Illuminates Evolutionary Transitions and the Path Towards Mitochondrial Loss.</title>
        <authorList>
            <person name="Novak L.V.F."/>
            <person name="Treitli S.C."/>
            <person name="Pyrih J."/>
            <person name="Halakuc P."/>
            <person name="Pipaliya S.V."/>
            <person name="Vacek V."/>
            <person name="Brzon O."/>
            <person name="Soukal P."/>
            <person name="Eme L."/>
            <person name="Dacks J.B."/>
            <person name="Karnkowska A."/>
            <person name="Elias M."/>
            <person name="Hampl V."/>
        </authorList>
    </citation>
    <scope>NUCLEOTIDE SEQUENCE</scope>
    <source>
        <strain evidence="6">RCP-MX</strain>
    </source>
</reference>
<gene>
    <name evidence="6" type="ORF">PAPYR_2090</name>
</gene>
<dbReference type="Gene3D" id="3.30.40.10">
    <property type="entry name" value="Zinc/RING finger domain, C3HC4 (zinc finger)"/>
    <property type="match status" value="1"/>
</dbReference>
<protein>
    <recommendedName>
        <fullName evidence="5">RING-type domain-containing protein</fullName>
    </recommendedName>
</protein>
<dbReference type="PROSITE" id="PS50089">
    <property type="entry name" value="ZF_RING_2"/>
    <property type="match status" value="1"/>
</dbReference>
<dbReference type="EMBL" id="JAPMOS010000007">
    <property type="protein sequence ID" value="KAJ4461507.1"/>
    <property type="molecule type" value="Genomic_DNA"/>
</dbReference>
<keyword evidence="3" id="KW-0862">Zinc</keyword>
<dbReference type="Gene3D" id="1.25.10.10">
    <property type="entry name" value="Leucine-rich Repeat Variant"/>
    <property type="match status" value="2"/>
</dbReference>
<dbReference type="InterPro" id="IPR016024">
    <property type="entry name" value="ARM-type_fold"/>
</dbReference>
<keyword evidence="1" id="KW-0479">Metal-binding</keyword>
<accession>A0ABQ8UUT3</accession>
<evidence type="ECO:0000256" key="3">
    <source>
        <dbReference type="ARBA" id="ARBA00022833"/>
    </source>
</evidence>
<dbReference type="InterPro" id="IPR000225">
    <property type="entry name" value="Armadillo"/>
</dbReference>
<dbReference type="SMART" id="SM00185">
    <property type="entry name" value="ARM"/>
    <property type="match status" value="6"/>
</dbReference>
<dbReference type="InterPro" id="IPR018957">
    <property type="entry name" value="Znf_C3HC4_RING-type"/>
</dbReference>
<dbReference type="InterPro" id="IPR013083">
    <property type="entry name" value="Znf_RING/FYVE/PHD"/>
</dbReference>
<evidence type="ECO:0000256" key="4">
    <source>
        <dbReference type="PROSITE-ProRule" id="PRU00175"/>
    </source>
</evidence>
<evidence type="ECO:0000256" key="1">
    <source>
        <dbReference type="ARBA" id="ARBA00022723"/>
    </source>
</evidence>
<dbReference type="Pfam" id="PF00097">
    <property type="entry name" value="zf-C3HC4"/>
    <property type="match status" value="1"/>
</dbReference>
<dbReference type="InterPro" id="IPR011989">
    <property type="entry name" value="ARM-like"/>
</dbReference>
<name>A0ABQ8UUT3_9EUKA</name>
<comment type="caution">
    <text evidence="6">The sequence shown here is derived from an EMBL/GenBank/DDBJ whole genome shotgun (WGS) entry which is preliminary data.</text>
</comment>
<dbReference type="CDD" id="cd16449">
    <property type="entry name" value="RING-HC"/>
    <property type="match status" value="1"/>
</dbReference>
<dbReference type="PANTHER" id="PTHR23315">
    <property type="entry name" value="U BOX DOMAIN-CONTAINING"/>
    <property type="match status" value="1"/>
</dbReference>
<feature type="domain" description="RING-type" evidence="5">
    <location>
        <begin position="14"/>
        <end position="56"/>
    </location>
</feature>
<evidence type="ECO:0000256" key="2">
    <source>
        <dbReference type="ARBA" id="ARBA00022771"/>
    </source>
</evidence>
<keyword evidence="2 4" id="KW-0863">Zinc-finger</keyword>
<evidence type="ECO:0000259" key="5">
    <source>
        <dbReference type="PROSITE" id="PS50089"/>
    </source>
</evidence>
<evidence type="ECO:0000313" key="7">
    <source>
        <dbReference type="Proteomes" id="UP001141327"/>
    </source>
</evidence>
<dbReference type="PANTHER" id="PTHR23315:SF7">
    <property type="entry name" value="U-BOX DOMAIN-CONTAINING PROTEIN 4"/>
    <property type="match status" value="1"/>
</dbReference>
<keyword evidence="7" id="KW-1185">Reference proteome</keyword>
<evidence type="ECO:0000313" key="6">
    <source>
        <dbReference type="EMBL" id="KAJ4461507.1"/>
    </source>
</evidence>
<dbReference type="InterPro" id="IPR001841">
    <property type="entry name" value="Znf_RING"/>
</dbReference>